<name>A0A1H3LTN1_9ACTN</name>
<dbReference type="OrthoDB" id="7849865at2"/>
<evidence type="ECO:0000313" key="2">
    <source>
        <dbReference type="Proteomes" id="UP000199632"/>
    </source>
</evidence>
<dbReference type="STRING" id="137265.SAMN05421684_0934"/>
<keyword evidence="2" id="KW-1185">Reference proteome</keyword>
<dbReference type="EMBL" id="FNQB01000001">
    <property type="protein sequence ID" value="SDY67195.1"/>
    <property type="molecule type" value="Genomic_DNA"/>
</dbReference>
<reference evidence="2" key="1">
    <citation type="submission" date="2016-10" db="EMBL/GenBank/DDBJ databases">
        <authorList>
            <person name="Varghese N."/>
            <person name="Submissions S."/>
        </authorList>
    </citation>
    <scope>NUCLEOTIDE SEQUENCE [LARGE SCALE GENOMIC DNA]</scope>
    <source>
        <strain evidence="2">DSM 44718</strain>
    </source>
</reference>
<protein>
    <recommendedName>
        <fullName evidence="3">Transcriptional activator domain-containing protein</fullName>
    </recommendedName>
</protein>
<evidence type="ECO:0000313" key="1">
    <source>
        <dbReference type="EMBL" id="SDY67195.1"/>
    </source>
</evidence>
<dbReference type="RefSeq" id="WP_090787605.1">
    <property type="nucleotide sequence ID" value="NZ_BOND01000015.1"/>
</dbReference>
<gene>
    <name evidence="1" type="ORF">SAMN05421684_0934</name>
</gene>
<dbReference type="AlphaFoldDB" id="A0A1H3LTN1"/>
<accession>A0A1H3LTN1</accession>
<evidence type="ECO:0008006" key="3">
    <source>
        <dbReference type="Google" id="ProtNLM"/>
    </source>
</evidence>
<sequence length="156" mass="17040">MALEVGDERTLAAELFNRVWDLLERTDRSPADDDTMLHMAHATRHHWGQVGEPVNLARGEWQCSRVYSVRGRAEPATHHAQRCLDLCIEHGIGDFDLAYAYEALARAALTGGDQAAAALLEQARGAAARIAEADDRALVEADLQALTAKRPMPAAD</sequence>
<dbReference type="Proteomes" id="UP000199632">
    <property type="component" value="Unassembled WGS sequence"/>
</dbReference>
<proteinExistence type="predicted"/>
<organism evidence="1 2">
    <name type="scientific">Asanoa ishikariensis</name>
    <dbReference type="NCBI Taxonomy" id="137265"/>
    <lineage>
        <taxon>Bacteria</taxon>
        <taxon>Bacillati</taxon>
        <taxon>Actinomycetota</taxon>
        <taxon>Actinomycetes</taxon>
        <taxon>Micromonosporales</taxon>
        <taxon>Micromonosporaceae</taxon>
        <taxon>Asanoa</taxon>
    </lineage>
</organism>